<organism>
    <name type="scientific">Ixodes scapularis</name>
    <name type="common">Black-legged tick</name>
    <name type="synonym">Deer tick</name>
    <dbReference type="NCBI Taxonomy" id="6945"/>
    <lineage>
        <taxon>Eukaryota</taxon>
        <taxon>Metazoa</taxon>
        <taxon>Ecdysozoa</taxon>
        <taxon>Arthropoda</taxon>
        <taxon>Chelicerata</taxon>
        <taxon>Arachnida</taxon>
        <taxon>Acari</taxon>
        <taxon>Parasitiformes</taxon>
        <taxon>Ixodida</taxon>
        <taxon>Ixodoidea</taxon>
        <taxon>Ixodidae</taxon>
        <taxon>Ixodinae</taxon>
        <taxon>Ixodes</taxon>
    </lineage>
</organism>
<dbReference type="PaxDb" id="6945-B7PC55"/>
<reference evidence="2 4" key="1">
    <citation type="submission" date="2008-03" db="EMBL/GenBank/DDBJ databases">
        <title>Annotation of Ixodes scapularis.</title>
        <authorList>
            <consortium name="Ixodes scapularis Genome Project Consortium"/>
            <person name="Caler E."/>
            <person name="Hannick L.I."/>
            <person name="Bidwell S."/>
            <person name="Joardar V."/>
            <person name="Thiagarajan M."/>
            <person name="Amedeo P."/>
            <person name="Galinsky K.J."/>
            <person name="Schobel S."/>
            <person name="Inman J."/>
            <person name="Hostetler J."/>
            <person name="Miller J."/>
            <person name="Hammond M."/>
            <person name="Megy K."/>
            <person name="Lawson D."/>
            <person name="Kodira C."/>
            <person name="Sutton G."/>
            <person name="Meyer J."/>
            <person name="Hill C.A."/>
            <person name="Birren B."/>
            <person name="Nene V."/>
            <person name="Collins F."/>
            <person name="Alarcon-Chaidez F."/>
            <person name="Wikel S."/>
            <person name="Strausberg R."/>
        </authorList>
    </citation>
    <scope>NUCLEOTIDE SEQUENCE [LARGE SCALE GENOMIC DNA]</scope>
    <source>
        <strain evidence="4">Wikel</strain>
        <strain evidence="2">Wikel colony</strain>
    </source>
</reference>
<evidence type="ECO:0000313" key="2">
    <source>
        <dbReference type="EMBL" id="EEC04177.1"/>
    </source>
</evidence>
<evidence type="ECO:0000313" key="3">
    <source>
        <dbReference type="EnsemblMetazoa" id="ISCW002686-PA"/>
    </source>
</evidence>
<dbReference type="HOGENOM" id="CLU_2040635_0_0_1"/>
<reference evidence="3" key="2">
    <citation type="submission" date="2020-05" db="UniProtKB">
        <authorList>
            <consortium name="EnsemblMetazoa"/>
        </authorList>
    </citation>
    <scope>IDENTIFICATION</scope>
    <source>
        <strain evidence="3">wikel</strain>
    </source>
</reference>
<accession>B7PC55</accession>
<name>B7PC55_IXOSC</name>
<proteinExistence type="predicted"/>
<dbReference type="PROSITE" id="PS51257">
    <property type="entry name" value="PROKAR_LIPOPROTEIN"/>
    <property type="match status" value="1"/>
</dbReference>
<evidence type="ECO:0000313" key="4">
    <source>
        <dbReference type="Proteomes" id="UP000001555"/>
    </source>
</evidence>
<feature type="region of interest" description="Disordered" evidence="1">
    <location>
        <begin position="76"/>
        <end position="107"/>
    </location>
</feature>
<dbReference type="InParanoid" id="B7PC55"/>
<feature type="compositionally biased region" description="Polar residues" evidence="1">
    <location>
        <begin position="77"/>
        <end position="98"/>
    </location>
</feature>
<dbReference type="Proteomes" id="UP000001555">
    <property type="component" value="Unassembled WGS sequence"/>
</dbReference>
<dbReference type="VEuPathDB" id="VectorBase:ISCI002686"/>
<dbReference type="EnsemblMetazoa" id="ISCW002686-RA">
    <property type="protein sequence ID" value="ISCW002686-PA"/>
    <property type="gene ID" value="ISCW002686"/>
</dbReference>
<dbReference type="VEuPathDB" id="VectorBase:ISCW002686"/>
<gene>
    <name evidence="2" type="ORF">IscW_ISCW002686</name>
</gene>
<dbReference type="AlphaFoldDB" id="B7PC55"/>
<sequence>MWCCKIKYLVHRQLCFDMFSKLSGSPHTASSCCGVCFMLAPIVSSCHTLSKLGLWLSSRETLILILGEMNAREMARSSATTKNLSGPHLPSSSMTNTDMKGKDTRTPLKPYERLYQKIKSQ</sequence>
<keyword evidence="4" id="KW-1185">Reference proteome</keyword>
<dbReference type="EMBL" id="ABJB010159536">
    <property type="status" value="NOT_ANNOTATED_CDS"/>
    <property type="molecule type" value="Genomic_DNA"/>
</dbReference>
<evidence type="ECO:0000256" key="1">
    <source>
        <dbReference type="SAM" id="MobiDB-lite"/>
    </source>
</evidence>
<protein>
    <submittedName>
        <fullName evidence="2 3">Uncharacterized protein</fullName>
    </submittedName>
</protein>
<dbReference type="EMBL" id="DS681709">
    <property type="protein sequence ID" value="EEC04177.1"/>
    <property type="molecule type" value="Genomic_DNA"/>
</dbReference>